<comment type="caution">
    <text evidence="1">The sequence shown here is derived from an EMBL/GenBank/DDBJ whole genome shotgun (WGS) entry which is preliminary data.</text>
</comment>
<name>A0ACB9ZPJ7_CATRO</name>
<protein>
    <submittedName>
        <fullName evidence="1">Uncharacterized protein</fullName>
    </submittedName>
</protein>
<dbReference type="EMBL" id="CM044708">
    <property type="protein sequence ID" value="KAI5648355.1"/>
    <property type="molecule type" value="Genomic_DNA"/>
</dbReference>
<proteinExistence type="predicted"/>
<dbReference type="Proteomes" id="UP001060085">
    <property type="component" value="Linkage Group LG08"/>
</dbReference>
<evidence type="ECO:0000313" key="2">
    <source>
        <dbReference type="Proteomes" id="UP001060085"/>
    </source>
</evidence>
<accession>A0ACB9ZPJ7</accession>
<gene>
    <name evidence="1" type="ORF">M9H77_34360</name>
</gene>
<reference evidence="2" key="1">
    <citation type="journal article" date="2023" name="Nat. Plants">
        <title>Single-cell RNA sequencing provides a high-resolution roadmap for understanding the multicellular compartmentation of specialized metabolism.</title>
        <authorList>
            <person name="Sun S."/>
            <person name="Shen X."/>
            <person name="Li Y."/>
            <person name="Li Y."/>
            <person name="Wang S."/>
            <person name="Li R."/>
            <person name="Zhang H."/>
            <person name="Shen G."/>
            <person name="Guo B."/>
            <person name="Wei J."/>
            <person name="Xu J."/>
            <person name="St-Pierre B."/>
            <person name="Chen S."/>
            <person name="Sun C."/>
        </authorList>
    </citation>
    <scope>NUCLEOTIDE SEQUENCE [LARGE SCALE GENOMIC DNA]</scope>
</reference>
<organism evidence="1 2">
    <name type="scientific">Catharanthus roseus</name>
    <name type="common">Madagascar periwinkle</name>
    <name type="synonym">Vinca rosea</name>
    <dbReference type="NCBI Taxonomy" id="4058"/>
    <lineage>
        <taxon>Eukaryota</taxon>
        <taxon>Viridiplantae</taxon>
        <taxon>Streptophyta</taxon>
        <taxon>Embryophyta</taxon>
        <taxon>Tracheophyta</taxon>
        <taxon>Spermatophyta</taxon>
        <taxon>Magnoliopsida</taxon>
        <taxon>eudicotyledons</taxon>
        <taxon>Gunneridae</taxon>
        <taxon>Pentapetalae</taxon>
        <taxon>asterids</taxon>
        <taxon>lamiids</taxon>
        <taxon>Gentianales</taxon>
        <taxon>Apocynaceae</taxon>
        <taxon>Rauvolfioideae</taxon>
        <taxon>Vinceae</taxon>
        <taxon>Catharanthinae</taxon>
        <taxon>Catharanthus</taxon>
    </lineage>
</organism>
<sequence length="374" mass="41881">MIHKWRHDGVHNKIFSCFIITFPIMTKIIETRNCEQTAEISSDAVAFATSRATQNLVHCQKLLPVGGVPGSHGRTRTGLWRWRSQRERKDEQRQRSRQELWRPRSIGTFSSNYRMGSCFSDYGIHRDSLDPISPENHRGFEEPASQVPLFSTVSSDNKLNYNFIEIPGVQLAAMGRNPALRNWPAQPSGMDQPTGCPGPRQDSLVQSTAIVRNDHLSRHKKAHQIEARQIIPSPLNVEDQHMATAGPSHPFEGPLQLELGLREEWPRPHGSQLGQSLGSTNSQQETSSQPETVNIEGNLGLTPIDSSSSNHNYSPDSSTSSNIGQQNVVEPINLRRSNIQHRLPGKLKNYICNTLKLLGNYVIIRTDIVGLLVN</sequence>
<evidence type="ECO:0000313" key="1">
    <source>
        <dbReference type="EMBL" id="KAI5648355.1"/>
    </source>
</evidence>
<keyword evidence="2" id="KW-1185">Reference proteome</keyword>